<reference evidence="2" key="3">
    <citation type="submission" date="2025-09" db="UniProtKB">
        <authorList>
            <consortium name="Ensembl"/>
        </authorList>
    </citation>
    <scope>IDENTIFICATION</scope>
</reference>
<accession>A0A7N9CDW1</accession>
<dbReference type="PRINTS" id="PR02045">
    <property type="entry name" value="F138DOMAIN"/>
</dbReference>
<organism evidence="2 3">
    <name type="scientific">Macaca fascicularis</name>
    <name type="common">Crab-eating macaque</name>
    <name type="synonym">Cynomolgus monkey</name>
    <dbReference type="NCBI Taxonomy" id="9541"/>
    <lineage>
        <taxon>Eukaryota</taxon>
        <taxon>Metazoa</taxon>
        <taxon>Chordata</taxon>
        <taxon>Craniata</taxon>
        <taxon>Vertebrata</taxon>
        <taxon>Euteleostomi</taxon>
        <taxon>Mammalia</taxon>
        <taxon>Eutheria</taxon>
        <taxon>Euarchontoglires</taxon>
        <taxon>Primates</taxon>
        <taxon>Haplorrhini</taxon>
        <taxon>Catarrhini</taxon>
        <taxon>Cercopithecidae</taxon>
        <taxon>Cercopithecinae</taxon>
        <taxon>Macaca</taxon>
    </lineage>
</organism>
<protein>
    <submittedName>
        <fullName evidence="2">Uncharacterized protein</fullName>
    </submittedName>
</protein>
<dbReference type="PANTHER" id="PTHR12138">
    <property type="entry name" value="PRIMATE-EXPANDED PROTEIN FAMILY"/>
    <property type="match status" value="1"/>
</dbReference>
<feature type="region of interest" description="Disordered" evidence="1">
    <location>
        <begin position="96"/>
        <end position="118"/>
    </location>
</feature>
<reference evidence="2 3" key="1">
    <citation type="submission" date="2013-03" db="EMBL/GenBank/DDBJ databases">
        <authorList>
            <person name="Warren W."/>
            <person name="Wilson R.K."/>
        </authorList>
    </citation>
    <scope>NUCLEOTIDE SEQUENCE</scope>
</reference>
<dbReference type="Proteomes" id="UP000233100">
    <property type="component" value="Chromosome 16"/>
</dbReference>
<evidence type="ECO:0000256" key="1">
    <source>
        <dbReference type="SAM" id="MobiDB-lite"/>
    </source>
</evidence>
<dbReference type="AlphaFoldDB" id="A0A7N9CDW1"/>
<evidence type="ECO:0000313" key="3">
    <source>
        <dbReference type="Proteomes" id="UP000233100"/>
    </source>
</evidence>
<sequence length="118" mass="12911">MHESEYSYFYYSYLLLFCVLGDRGRRSLTLLPRLECSGGISAYCNLCLSGSSNSPASASRVARTTGTRHHTWLIFVFSMEMGFHHVGQASLELLTSGDPPTSASQSAGITGMSHRARP</sequence>
<dbReference type="Ensembl" id="ENSMFAT00000043582.2">
    <property type="protein sequence ID" value="ENSMFAP00000048905.1"/>
    <property type="gene ID" value="ENSMFAG00000010310.2"/>
</dbReference>
<keyword evidence="3" id="KW-1185">Reference proteome</keyword>
<reference evidence="2" key="2">
    <citation type="submission" date="2025-08" db="UniProtKB">
        <authorList>
            <consortium name="Ensembl"/>
        </authorList>
    </citation>
    <scope>IDENTIFICATION</scope>
</reference>
<dbReference type="PANTHER" id="PTHR12138:SF162">
    <property type="entry name" value="CHROMOSOME UNDETERMINED SCAFFOLD_275, WHOLE GENOME SHOTGUN SEQUENCE"/>
    <property type="match status" value="1"/>
</dbReference>
<proteinExistence type="predicted"/>
<feature type="compositionally biased region" description="Polar residues" evidence="1">
    <location>
        <begin position="98"/>
        <end position="108"/>
    </location>
</feature>
<dbReference type="Bgee" id="ENSMFAG00000010310">
    <property type="expression patterns" value="Expressed in heart and 2 other cell types or tissues"/>
</dbReference>
<name>A0A7N9CDW1_MACFA</name>
<evidence type="ECO:0000313" key="2">
    <source>
        <dbReference type="Ensembl" id="ENSMFAP00000048905.1"/>
    </source>
</evidence>
<dbReference type="GeneTree" id="ENSGT01150000286943"/>